<protein>
    <submittedName>
        <fullName evidence="1">Uncharacterized protein</fullName>
    </submittedName>
</protein>
<reference evidence="1 2" key="1">
    <citation type="submission" date="2024-02" db="EMBL/GenBank/DDBJ databases">
        <title>Bacteria isolated from the canopy kelp, Nereocystis luetkeana.</title>
        <authorList>
            <person name="Pfister C.A."/>
            <person name="Younker I.T."/>
            <person name="Light S.H."/>
        </authorList>
    </citation>
    <scope>NUCLEOTIDE SEQUENCE [LARGE SCALE GENOMIC DNA]</scope>
    <source>
        <strain evidence="1 2">TI.1.03</strain>
    </source>
</reference>
<dbReference type="RefSeq" id="WP_341602983.1">
    <property type="nucleotide sequence ID" value="NZ_JBAKAW010000010.1"/>
</dbReference>
<evidence type="ECO:0000313" key="2">
    <source>
        <dbReference type="Proteomes" id="UP001371391"/>
    </source>
</evidence>
<accession>A0ABU9H1R1</accession>
<keyword evidence="2" id="KW-1185">Reference proteome</keyword>
<organism evidence="1 2">
    <name type="scientific">Pseudoalteromonas issachenkonii</name>
    <dbReference type="NCBI Taxonomy" id="152297"/>
    <lineage>
        <taxon>Bacteria</taxon>
        <taxon>Pseudomonadati</taxon>
        <taxon>Pseudomonadota</taxon>
        <taxon>Gammaproteobacteria</taxon>
        <taxon>Alteromonadales</taxon>
        <taxon>Pseudoalteromonadaceae</taxon>
        <taxon>Pseudoalteromonas</taxon>
    </lineage>
</organism>
<comment type="caution">
    <text evidence="1">The sequence shown here is derived from an EMBL/GenBank/DDBJ whole genome shotgun (WGS) entry which is preliminary data.</text>
</comment>
<evidence type="ECO:0000313" key="1">
    <source>
        <dbReference type="EMBL" id="MEL0655800.1"/>
    </source>
</evidence>
<name>A0ABU9H1R1_9GAMM</name>
<sequence length="114" mass="13605">MYQTVKTLKKEVTQNLNYIIAGQRSEYLQRRYDGRPSRQEHIQMIYSNLGVLDMFIDLHECMKMTSLATCEIEELENNSLFPPRRPFTTGQPIWLLSDILDWMYNPTYITDYKT</sequence>
<gene>
    <name evidence="1" type="ORF">V6257_12205</name>
</gene>
<proteinExistence type="predicted"/>
<dbReference type="EMBL" id="JBAKAW010000010">
    <property type="protein sequence ID" value="MEL0655800.1"/>
    <property type="molecule type" value="Genomic_DNA"/>
</dbReference>
<dbReference type="Proteomes" id="UP001371391">
    <property type="component" value="Unassembled WGS sequence"/>
</dbReference>